<evidence type="ECO:0000259" key="1">
    <source>
        <dbReference type="Pfam" id="PF01266"/>
    </source>
</evidence>
<gene>
    <name evidence="2" type="ORF">METZ01_LOCUS306087</name>
</gene>
<accession>A0A382MW33</accession>
<dbReference type="EMBL" id="UINC01096390">
    <property type="protein sequence ID" value="SVC53233.1"/>
    <property type="molecule type" value="Genomic_DNA"/>
</dbReference>
<evidence type="ECO:0000313" key="2">
    <source>
        <dbReference type="EMBL" id="SVC53233.1"/>
    </source>
</evidence>
<proteinExistence type="predicted"/>
<organism evidence="2">
    <name type="scientific">marine metagenome</name>
    <dbReference type="NCBI Taxonomy" id="408172"/>
    <lineage>
        <taxon>unclassified sequences</taxon>
        <taxon>metagenomes</taxon>
        <taxon>ecological metagenomes</taxon>
    </lineage>
</organism>
<dbReference type="AlphaFoldDB" id="A0A382MW33"/>
<name>A0A382MW33_9ZZZZ</name>
<dbReference type="InterPro" id="IPR036188">
    <property type="entry name" value="FAD/NAD-bd_sf"/>
</dbReference>
<dbReference type="Pfam" id="PF01266">
    <property type="entry name" value="DAO"/>
    <property type="match status" value="1"/>
</dbReference>
<feature type="domain" description="FAD dependent oxidoreductase" evidence="1">
    <location>
        <begin position="5"/>
        <end position="59"/>
    </location>
</feature>
<sequence length="357" mass="40551">MNDKKIAVVGGGIFGTSVGWLLAKNGYNVDLFEKESDIFRAASGINQYRLHRGYHYPRSIETILTCLNGEQEFKSVYPDSILDGGIEHYYCVANKGSFVTPEQCMKVWDNCNLGYEISTPNIINNSVLGKSFRVKECLFDPEKLKELVWERLKKYRVNVVLNKKVNYDELSGYDLVVIATYSNNNSFLDEFPLSKRTYQFEICEKLVLKLPEEFNNMSVVIIDGPFMCIDPFGTTGYHCMGNVIHAIHDSSVGESIVISDKYHQVLNKGVIKDPPFTNYNKFIESASEYFVGIELAEHIGSMFTIRTVLPFREHDDARPTIVEKINDKLVSMFSGKIPTCIDSANEVLHIVNSIRDK</sequence>
<dbReference type="SUPFAM" id="SSF51905">
    <property type="entry name" value="FAD/NAD(P)-binding domain"/>
    <property type="match status" value="1"/>
</dbReference>
<protein>
    <recommendedName>
        <fullName evidence="1">FAD dependent oxidoreductase domain-containing protein</fullName>
    </recommendedName>
</protein>
<dbReference type="Gene3D" id="3.50.50.60">
    <property type="entry name" value="FAD/NAD(P)-binding domain"/>
    <property type="match status" value="1"/>
</dbReference>
<reference evidence="2" key="1">
    <citation type="submission" date="2018-05" db="EMBL/GenBank/DDBJ databases">
        <authorList>
            <person name="Lanie J.A."/>
            <person name="Ng W.-L."/>
            <person name="Kazmierczak K.M."/>
            <person name="Andrzejewski T.M."/>
            <person name="Davidsen T.M."/>
            <person name="Wayne K.J."/>
            <person name="Tettelin H."/>
            <person name="Glass J.I."/>
            <person name="Rusch D."/>
            <person name="Podicherti R."/>
            <person name="Tsui H.-C.T."/>
            <person name="Winkler M.E."/>
        </authorList>
    </citation>
    <scope>NUCLEOTIDE SEQUENCE</scope>
</reference>
<dbReference type="InterPro" id="IPR006076">
    <property type="entry name" value="FAD-dep_OxRdtase"/>
</dbReference>